<comment type="caution">
    <text evidence="1">The sequence shown here is derived from an EMBL/GenBank/DDBJ whole genome shotgun (WGS) entry which is preliminary data.</text>
</comment>
<name>A0ABX5L9B8_9MICC</name>
<keyword evidence="2" id="KW-1185">Reference proteome</keyword>
<dbReference type="RefSeq" id="WP_109303119.1">
    <property type="nucleotide sequence ID" value="NZ_QFWG01000002.1"/>
</dbReference>
<protein>
    <recommendedName>
        <fullName evidence="3">CobQ/CobB/MinD/ParA nucleotide binding domain-containing protein</fullName>
    </recommendedName>
</protein>
<accession>A0ABX5L9B8</accession>
<dbReference type="Proteomes" id="UP000245514">
    <property type="component" value="Unassembled WGS sequence"/>
</dbReference>
<proteinExistence type="predicted"/>
<organism evidence="1 2">
    <name type="scientific">Pseudoglutamicibacter cumminsii</name>
    <dbReference type="NCBI Taxonomy" id="156979"/>
    <lineage>
        <taxon>Bacteria</taxon>
        <taxon>Bacillati</taxon>
        <taxon>Actinomycetota</taxon>
        <taxon>Actinomycetes</taxon>
        <taxon>Micrococcales</taxon>
        <taxon>Micrococcaceae</taxon>
        <taxon>Pseudoglutamicibacter</taxon>
    </lineage>
</organism>
<reference evidence="1 2" key="1">
    <citation type="submission" date="2018-05" db="EMBL/GenBank/DDBJ databases">
        <title>Draft Genome Sequence of Arthrobacter cumminsii IME1328, Isolated from a Patient Who Suffered from Foot Ulcers in China.</title>
        <authorList>
            <person name="Li M."/>
            <person name="Jiang Z."/>
            <person name="Sun Q."/>
            <person name="Tong Y."/>
        </authorList>
    </citation>
    <scope>NUCLEOTIDE SEQUENCE [LARGE SCALE GENOMIC DNA]</scope>
    <source>
        <strain evidence="1 2">IME1328</strain>
    </source>
</reference>
<sequence length="376" mass="38483">MSGKRIGGRSISGKPIVLWHPASDGPAMGSAVRGFDVRGFEARGFDVRGEAAAVVHGLGLELVDAPAVGANALTGNQEVVAHLVEANGVEAGGSCAVPAAVDGAELCYVGLDPGAVYAAAARNPGAHPIVLPSGAPLLSKIVWGSRHGSVLGHVIEIADGPGSRNSAAVAAGVAQAVRAHGWSVVVLDADACSDTRWGIDGGMRWPEVLAAIEDGPAASTLELLPRLAGVHLVTFAPGQGQGLDEAGLTRAIDAFSRAVDVVIVDRGPVAVDGWLRSESGRVRRDRIVCLQRPWALGEGAAGESALGADWSVLGVRPRRCDSRAEAAKIGAAWAGSIQGRSVISAARGLARKVWIPQMEAGRGIGEKSPARSRWVA</sequence>
<evidence type="ECO:0000313" key="2">
    <source>
        <dbReference type="Proteomes" id="UP000245514"/>
    </source>
</evidence>
<evidence type="ECO:0008006" key="3">
    <source>
        <dbReference type="Google" id="ProtNLM"/>
    </source>
</evidence>
<dbReference type="EMBL" id="QFWG01000002">
    <property type="protein sequence ID" value="PWI28247.1"/>
    <property type="molecule type" value="Genomic_DNA"/>
</dbReference>
<gene>
    <name evidence="1" type="ORF">CAY35_02015</name>
</gene>
<evidence type="ECO:0000313" key="1">
    <source>
        <dbReference type="EMBL" id="PWI28247.1"/>
    </source>
</evidence>